<proteinExistence type="predicted"/>
<dbReference type="KEGG" id="slim:SCL_0447"/>
<accession>A0A1B4XD87</accession>
<dbReference type="EMBL" id="AP014879">
    <property type="protein sequence ID" value="BAV32769.1"/>
    <property type="molecule type" value="Genomic_DNA"/>
</dbReference>
<gene>
    <name evidence="1" type="ORF">SCL_0447</name>
</gene>
<keyword evidence="2" id="KW-1185">Reference proteome</keyword>
<dbReference type="RefSeq" id="WP_148664952.1">
    <property type="nucleotide sequence ID" value="NZ_AP014879.1"/>
</dbReference>
<protein>
    <submittedName>
        <fullName evidence="1">Uncharacterized protein</fullName>
    </submittedName>
</protein>
<evidence type="ECO:0000313" key="2">
    <source>
        <dbReference type="Proteomes" id="UP000243180"/>
    </source>
</evidence>
<name>A0A1B4XD87_9GAMM</name>
<dbReference type="AlphaFoldDB" id="A0A1B4XD87"/>
<reference evidence="1 2" key="1">
    <citation type="submission" date="2015-05" db="EMBL/GenBank/DDBJ databases">
        <title>Complete genome sequence of a sulfur-oxidizing gammaproteobacterium strain HA5.</title>
        <authorList>
            <person name="Miura A."/>
            <person name="Kojima H."/>
            <person name="Fukui M."/>
        </authorList>
    </citation>
    <scope>NUCLEOTIDE SEQUENCE [LARGE SCALE GENOMIC DNA]</scope>
    <source>
        <strain evidence="1 2">HA5</strain>
    </source>
</reference>
<organism evidence="1 2">
    <name type="scientific">Sulfuricaulis limicola</name>
    <dbReference type="NCBI Taxonomy" id="1620215"/>
    <lineage>
        <taxon>Bacteria</taxon>
        <taxon>Pseudomonadati</taxon>
        <taxon>Pseudomonadota</taxon>
        <taxon>Gammaproteobacteria</taxon>
        <taxon>Acidiferrobacterales</taxon>
        <taxon>Acidiferrobacteraceae</taxon>
        <taxon>Sulfuricaulis</taxon>
    </lineage>
</organism>
<sequence>MPEYNWQYNFDGNTITVATDDPHWKNHASKQSWAPCEHLKPVLIAFLAKGVIIEGAGDGWSKAKLVVGLSKGLNRSATITEAKNRGLGFFENDAYQYPSTYGLYCEVCQHGIDWPQDQSTINAI</sequence>
<dbReference type="InParanoid" id="A0A1B4XD87"/>
<evidence type="ECO:0000313" key="1">
    <source>
        <dbReference type="EMBL" id="BAV32769.1"/>
    </source>
</evidence>
<dbReference type="Proteomes" id="UP000243180">
    <property type="component" value="Chromosome"/>
</dbReference>